<sequence length="322" mass="36061">MVDSPASVGIQFLRALHDPVVPSRIKLLKSLCTRESTWWVDTGRDRIAGAALPERGLRFGWPLHGSMFIDEKLDLFRSLVSDIFPEGVSITIDPRTIEAGSLAVVEAEGYGYSKNEKLYNNRYAFLFNIQNGLICEIREYLDTLHAQDVFGDIYEGVSKYSSRVQAARPTPMNAMETLMANTWENFSTGDIDAFAQCFSTDATWWTDSGLERERGRFQSMHSALDGTPFHGLVPMNEKIQYIRDRIGKSYGGQTIEVSPMRFVSQGNRVACEAIGYANLSSGRIYQNRYLLIADVKAGRIMALREYCDTLHVADATGLGLPQ</sequence>
<name>A0A6J7U910_9ZZZZ</name>
<dbReference type="SUPFAM" id="SSF54427">
    <property type="entry name" value="NTF2-like"/>
    <property type="match status" value="2"/>
</dbReference>
<gene>
    <name evidence="1" type="ORF">UFOPK4337_01171</name>
</gene>
<accession>A0A6J7U910</accession>
<dbReference type="AlphaFoldDB" id="A0A6J7U910"/>
<proteinExistence type="predicted"/>
<organism evidence="1">
    <name type="scientific">freshwater metagenome</name>
    <dbReference type="NCBI Taxonomy" id="449393"/>
    <lineage>
        <taxon>unclassified sequences</taxon>
        <taxon>metagenomes</taxon>
        <taxon>ecological metagenomes</taxon>
    </lineage>
</organism>
<reference evidence="1" key="1">
    <citation type="submission" date="2020-05" db="EMBL/GenBank/DDBJ databases">
        <authorList>
            <person name="Chiriac C."/>
            <person name="Salcher M."/>
            <person name="Ghai R."/>
            <person name="Kavagutti S V."/>
        </authorList>
    </citation>
    <scope>NUCLEOTIDE SEQUENCE</scope>
</reference>
<protein>
    <submittedName>
        <fullName evidence="1">Unannotated protein</fullName>
    </submittedName>
</protein>
<evidence type="ECO:0000313" key="1">
    <source>
        <dbReference type="EMBL" id="CAB5062453.1"/>
    </source>
</evidence>
<dbReference type="PANTHER" id="PTHR41252:SF1">
    <property type="entry name" value="BLR2505 PROTEIN"/>
    <property type="match status" value="1"/>
</dbReference>
<dbReference type="PANTHER" id="PTHR41252">
    <property type="entry name" value="BLR2505 PROTEIN"/>
    <property type="match status" value="1"/>
</dbReference>
<dbReference type="InterPro" id="IPR032710">
    <property type="entry name" value="NTF2-like_dom_sf"/>
</dbReference>
<dbReference type="Gene3D" id="3.10.450.50">
    <property type="match status" value="2"/>
</dbReference>
<dbReference type="EMBL" id="CAFBQM010000072">
    <property type="protein sequence ID" value="CAB5062453.1"/>
    <property type="molecule type" value="Genomic_DNA"/>
</dbReference>